<dbReference type="KEGG" id="mpru:DFR88_09020"/>
<feature type="transmembrane region" description="Helical" evidence="1">
    <location>
        <begin position="99"/>
        <end position="121"/>
    </location>
</feature>
<keyword evidence="3" id="KW-1185">Reference proteome</keyword>
<organism evidence="2 3">
    <name type="scientific">Metallosphaera prunae</name>
    <dbReference type="NCBI Taxonomy" id="47304"/>
    <lineage>
        <taxon>Archaea</taxon>
        <taxon>Thermoproteota</taxon>
        <taxon>Thermoprotei</taxon>
        <taxon>Sulfolobales</taxon>
        <taxon>Sulfolobaceae</taxon>
        <taxon>Metallosphaera</taxon>
    </lineage>
</organism>
<evidence type="ECO:0000313" key="2">
    <source>
        <dbReference type="EMBL" id="QCO30608.1"/>
    </source>
</evidence>
<feature type="transmembrane region" description="Helical" evidence="1">
    <location>
        <begin position="128"/>
        <end position="148"/>
    </location>
</feature>
<dbReference type="RefSeq" id="WP_193453279.1">
    <property type="nucleotide sequence ID" value="NZ_CP031156.1"/>
</dbReference>
<feature type="transmembrane region" description="Helical" evidence="1">
    <location>
        <begin position="734"/>
        <end position="753"/>
    </location>
</feature>
<feature type="transmembrane region" description="Helical" evidence="1">
    <location>
        <begin position="206"/>
        <end position="227"/>
    </location>
</feature>
<sequence length="760" mass="87379">MLSLRNFFLEFSTKKQILILISMFLIESTFLWLVLEGRIVVFSDTGFPINPVNALITNLYYWNWPAFPGGSTYAGSYIEAWAVASFFYLMFKNTGLSQYFTLLTFTYISSIGIYFIVSLILNSERNYLTYFSALVAGLFYVISPIYTFDFVSNLSGYIYSYSMFPLFLYFVLKYINSDRWVSLTLLGFITATILFSLGISFGTPPILWWELVTSIVILIILSIFKIIKFYIKKFLIVLITLIVSFIPFVFSYFNNINNIAYSVTHSTFDGKSLIQYILQNTFLIMSIRNYEFSYYTAEYSFTLMQGDMIYLLLLPFVLILVAIISSRDHKITRLLSFLFLYELIIEIFASGLINPLIITNIINNSVTVGIAYSFQNVYSLYPLSLVYSILFGLSFYYILSNIRRIRQRMAIIFLFALVFISIMTPISIRPPINTYSAFGYPNVTSLTPVIPPLVQLTEFLNSQQDSFNVLIAPVQWAAYAYNNSVIISNPVIFGSMILPPSEKIVGGVGGLVDPILTYFPNSKYNFTNYFLLLGIKYVIVNTHAYPGFGAVLNPPYANGFFQSLNQFNISGMENVLKKEGAVLVANYSLFEVYQLANNVNIIYASNGIPYNFSSTNATNNLFFLYANNTLKVYNTSLVCNEVEINNITTQNVHVNYQYINPDLYLVHINASTKFYLIFDQGYSKNWYLIYPNGSVNNDHYLANGYSNAWLIPRGSYNIKIEYIPEFPIFYYEKFIYFSMFFIISILLVIKKFIKYTKFNA</sequence>
<feature type="transmembrane region" description="Helical" evidence="1">
    <location>
        <begin position="179"/>
        <end position="200"/>
    </location>
</feature>
<feature type="transmembrane region" description="Helical" evidence="1">
    <location>
        <begin position="234"/>
        <end position="253"/>
    </location>
</feature>
<feature type="transmembrane region" description="Helical" evidence="1">
    <location>
        <begin position="378"/>
        <end position="399"/>
    </location>
</feature>
<keyword evidence="1" id="KW-0472">Membrane</keyword>
<reference evidence="2 3" key="1">
    <citation type="submission" date="2018-07" db="EMBL/GenBank/DDBJ databases">
        <title>Complete Genome Sequences of Extremely Thermoacidophilic, Metal-Mobilizing Type-Strain Members of the Archaeal Family Sulfolobaceae: Acidianus brierleyi DSM-1651T, Acidianus sulfidivorans DSM-18786T, Metallosphaera hakonensis DSM-7519T, and Metallosphaera prunae DSM-10039T.</title>
        <authorList>
            <person name="Counts J.A."/>
            <person name="Kelly R.M."/>
        </authorList>
    </citation>
    <scope>NUCLEOTIDE SEQUENCE [LARGE SCALE GENOMIC DNA]</scope>
    <source>
        <strain evidence="2 3">Ron 12/II</strain>
    </source>
</reference>
<gene>
    <name evidence="2" type="ORF">DFR88_09020</name>
</gene>
<feature type="transmembrane region" description="Helical" evidence="1">
    <location>
        <begin position="154"/>
        <end position="172"/>
    </location>
</feature>
<dbReference type="Proteomes" id="UP000298568">
    <property type="component" value="Chromosome"/>
</dbReference>
<dbReference type="GeneID" id="59457038"/>
<proteinExistence type="predicted"/>
<dbReference type="AlphaFoldDB" id="A0A4D8SGC6"/>
<keyword evidence="1" id="KW-1133">Transmembrane helix</keyword>
<evidence type="ECO:0000313" key="3">
    <source>
        <dbReference type="Proteomes" id="UP000298568"/>
    </source>
</evidence>
<feature type="transmembrane region" description="Helical" evidence="1">
    <location>
        <begin position="338"/>
        <end position="358"/>
    </location>
</feature>
<name>A0A4D8SGC6_METPR</name>
<feature type="transmembrane region" description="Helical" evidence="1">
    <location>
        <begin position="308"/>
        <end position="326"/>
    </location>
</feature>
<feature type="transmembrane region" description="Helical" evidence="1">
    <location>
        <begin position="411"/>
        <end position="428"/>
    </location>
</feature>
<feature type="transmembrane region" description="Helical" evidence="1">
    <location>
        <begin position="17"/>
        <end position="35"/>
    </location>
</feature>
<keyword evidence="1" id="KW-0812">Transmembrane</keyword>
<dbReference type="EMBL" id="CP031156">
    <property type="protein sequence ID" value="QCO30608.1"/>
    <property type="molecule type" value="Genomic_DNA"/>
</dbReference>
<protein>
    <submittedName>
        <fullName evidence="2">Uncharacterized protein</fullName>
    </submittedName>
</protein>
<evidence type="ECO:0000256" key="1">
    <source>
        <dbReference type="SAM" id="Phobius"/>
    </source>
</evidence>
<accession>A0A4D8SGC6</accession>